<dbReference type="PANTHER" id="PTHR12465">
    <property type="entry name" value="UBIQUITIN SPECIFIC PROTEASE HOMOLOG 49"/>
    <property type="match status" value="1"/>
</dbReference>
<evidence type="ECO:0000256" key="2">
    <source>
        <dbReference type="ARBA" id="ARBA00010743"/>
    </source>
</evidence>
<comment type="caution">
    <text evidence="5">The sequence shown here is derived from an EMBL/GenBank/DDBJ whole genome shotgun (WGS) entry which is preliminary data.</text>
</comment>
<dbReference type="GO" id="GO:0003713">
    <property type="term" value="F:transcription coactivator activity"/>
    <property type="evidence" value="ECO:0007669"/>
    <property type="project" value="TreeGrafter"/>
</dbReference>
<comment type="similarity">
    <text evidence="2 4">Belongs to the Mediator complex subunit 20 family.</text>
</comment>
<comment type="subcellular location">
    <subcellularLocation>
        <location evidence="1 4">Nucleus</location>
    </subcellularLocation>
</comment>
<comment type="subunit">
    <text evidence="4">Component of the Mediator complex.</text>
</comment>
<evidence type="ECO:0000313" key="6">
    <source>
        <dbReference type="Proteomes" id="UP001374584"/>
    </source>
</evidence>
<dbReference type="GO" id="GO:0006357">
    <property type="term" value="P:regulation of transcription by RNA polymerase II"/>
    <property type="evidence" value="ECO:0007669"/>
    <property type="project" value="InterPro"/>
</dbReference>
<keyword evidence="6" id="KW-1185">Reference proteome</keyword>
<proteinExistence type="inferred from homology"/>
<keyword evidence="4" id="KW-0010">Activator</keyword>
<dbReference type="Pfam" id="PF08612">
    <property type="entry name" value="Med20"/>
    <property type="match status" value="1"/>
</dbReference>
<protein>
    <recommendedName>
        <fullName evidence="4">Mediator of RNA polymerase II transcription subunit 20</fullName>
    </recommendedName>
    <alternativeName>
        <fullName evidence="4">Mediator complex subunit 20</fullName>
    </alternativeName>
</protein>
<reference evidence="5 6" key="1">
    <citation type="submission" date="2024-01" db="EMBL/GenBank/DDBJ databases">
        <title>The genomes of 5 underutilized Papilionoideae crops provide insights into root nodulation and disease resistanc.</title>
        <authorList>
            <person name="Jiang F."/>
        </authorList>
    </citation>
    <scope>NUCLEOTIDE SEQUENCE [LARGE SCALE GENOMIC DNA]</scope>
    <source>
        <strain evidence="5">JINMINGXINNONG_FW02</strain>
        <tissue evidence="5">Leaves</tissue>
    </source>
</reference>
<keyword evidence="4" id="KW-0804">Transcription</keyword>
<evidence type="ECO:0000256" key="3">
    <source>
        <dbReference type="ARBA" id="ARBA00023242"/>
    </source>
</evidence>
<keyword evidence="4" id="KW-0805">Transcription regulation</keyword>
<dbReference type="EMBL" id="JAYMYR010000008">
    <property type="protein sequence ID" value="KAK7347863.1"/>
    <property type="molecule type" value="Genomic_DNA"/>
</dbReference>
<dbReference type="PANTHER" id="PTHR12465:SF0">
    <property type="entry name" value="MEDIATOR OF RNA POLYMERASE II TRANSCRIPTION SUBUNIT 20"/>
    <property type="match status" value="1"/>
</dbReference>
<accession>A0AAN9M9T9</accession>
<evidence type="ECO:0000256" key="4">
    <source>
        <dbReference type="RuleBase" id="RU364152"/>
    </source>
</evidence>
<evidence type="ECO:0000256" key="1">
    <source>
        <dbReference type="ARBA" id="ARBA00004123"/>
    </source>
</evidence>
<dbReference type="Proteomes" id="UP001374584">
    <property type="component" value="Unassembled WGS sequence"/>
</dbReference>
<dbReference type="GO" id="GO:0016592">
    <property type="term" value="C:mediator complex"/>
    <property type="evidence" value="ECO:0007669"/>
    <property type="project" value="InterPro"/>
</dbReference>
<dbReference type="AlphaFoldDB" id="A0AAN9M9T9"/>
<sequence length="270" mass="31255">MEACVSKREKDNSTQVLKGLEDWKEDWKEEGITEHKRTQKSLSLWFWKEKLRMPIRCILHWQPNQGTMVNSQILNEISQCVESLNGVKEGRCKASLTFYRPNLRDPSTAIDFPRDFLGISMLEQPNKYYFIIRGHKLVVEADYSILTIMEKLQSYKSKVALHFEGALYKLGDFQVRVIKVVPNQAENLRGIMIEIEYLPISSVEKSKPIMEDFIDLWKEVVSKKSLAGQFIHTEPNYAEYGLSDNYTSQHTAVQYAAALAQLIQSSQLRN</sequence>
<dbReference type="InterPro" id="IPR013921">
    <property type="entry name" value="Mediator_Med20"/>
</dbReference>
<evidence type="ECO:0000313" key="5">
    <source>
        <dbReference type="EMBL" id="KAK7347863.1"/>
    </source>
</evidence>
<name>A0AAN9M9T9_PHACN</name>
<keyword evidence="3 4" id="KW-0539">Nucleus</keyword>
<organism evidence="5 6">
    <name type="scientific">Phaseolus coccineus</name>
    <name type="common">Scarlet runner bean</name>
    <name type="synonym">Phaseolus multiflorus</name>
    <dbReference type="NCBI Taxonomy" id="3886"/>
    <lineage>
        <taxon>Eukaryota</taxon>
        <taxon>Viridiplantae</taxon>
        <taxon>Streptophyta</taxon>
        <taxon>Embryophyta</taxon>
        <taxon>Tracheophyta</taxon>
        <taxon>Spermatophyta</taxon>
        <taxon>Magnoliopsida</taxon>
        <taxon>eudicotyledons</taxon>
        <taxon>Gunneridae</taxon>
        <taxon>Pentapetalae</taxon>
        <taxon>rosids</taxon>
        <taxon>fabids</taxon>
        <taxon>Fabales</taxon>
        <taxon>Fabaceae</taxon>
        <taxon>Papilionoideae</taxon>
        <taxon>50 kb inversion clade</taxon>
        <taxon>NPAAA clade</taxon>
        <taxon>indigoferoid/millettioid clade</taxon>
        <taxon>Phaseoleae</taxon>
        <taxon>Phaseolus</taxon>
    </lineage>
</organism>
<comment type="function">
    <text evidence="4">Component of the Mediator complex, a coactivator involved in the regulated transcription of nearly all RNA polymerase II-dependent genes. Mediator functions as a bridge to convey information from gene-specific regulatory proteins to the basal RNA polymerase II transcription machinery. Mediator is recruited to promoters by direct interactions with regulatory proteins and serves as a scaffold for the assembly of a functional preinitiation complex with RNA polymerase II and the general transcription factors.</text>
</comment>
<gene>
    <name evidence="4" type="primary">MED20</name>
    <name evidence="5" type="ORF">VNO80_22402</name>
</gene>